<evidence type="ECO:0000256" key="1">
    <source>
        <dbReference type="SAM" id="MobiDB-lite"/>
    </source>
</evidence>
<dbReference type="Pfam" id="PF11847">
    <property type="entry name" value="GT-C_AftD"/>
    <property type="match status" value="1"/>
</dbReference>
<dbReference type="InterPro" id="IPR008979">
    <property type="entry name" value="Galactose-bd-like_sf"/>
</dbReference>
<sequence>MHIPPWITQRLWWALLLAVGVVGIVKLAEALGIGSPGSRLLAGAVFALSPRVLTTIGSISSETLPMMLAPWVVLGVVTGLSSTTVPTWRLGLRAAVPIALMGAVNAVATVAATAVGVLWWALSYRRADRRRWARFGAWWAVGAALVCAWWIVPLALLSRVSPPFLDFIESSRVTTQWSSLTEVLRGTSSWTPFVSPERVAGAILVTQPAAVLATGVLAAAGLAGLTMSALPRRRALVAVLGVGLALMCLGFAGQWGSPVAEPIRDFLDGAGAPLRNLHKFDPFLRIPLVLGIAHLLARVPLPPAVPVGESLAGFAHPQRSRPVAAAIVLLVALLGAGTLAWTGGLAGDATYRSLPGYWRDAATWLDRANDDSGTPARALVVPGSPFAQQLWGTTRDEPMQALAASPWAVRDAIPLVPPTAIRALDVVQRDIADGRASPELAPLLAQMGVGYVVLRADLDPRESRSARPLLAQQALLQSPGLRMVARFGPEVAPTVVRGVVVDDGLRPPLPAVQIFAVDARLFPGTGPVLADLASMPRVQGGPEGAPAGRLSILDEDARTAGLPPAPLWVTDSPTDRETDFGRVDDNRSAIRSPGDPRRTKNAVADYPAGSASSAASSRGAEPPRVVGQWLLDNAPDQVRVRVSSSAADATQPGQSAPARSAAAAFDDDGSTSWASAGIDRAVGQWMALEFTRPRANLAVTVTTSKALGPDVTGILVTTDHGTAVATGVKPGEPVTVSLPPGATERIQIRAISTTNGGAGNQFALAEVSLADLASGQPLRIRHRVVLPPTPHGATVAGWSLRQEQPGRAECVVGAPSVSAPGRVHCSPGLAVSPETPGAFSRVLSVPSPRRVAATVTLRPRPGDGLNRLLSQPGRVVATGESAVADPRGSAAAAVDGDPTTTWLAPEASAETTAAPPKDGKHRKRSKEAKRARLELRLPARQRVEKLVLTSPRGYPATTVEVAVDLGTGEQIRRVGADGTVVLDPAVTDRIVLTVRRGSDLINVNNLGFARTAPVGISEIAIVPGAPMPAADDGRPVHLGCDFGLTLNVSGQVVPLQVNTSVGALRSGAPVRAAPCGPILLGAGEQELTVNPGPGFTVDGVDLSTAVDGVDLSTAVEGIDLTISPSDTTQAPQHPTTPRWDATRREVRVDAAHVARVLVVPESANPGWRARLGGTDLTAVTVNGWQQGWVIPPGTGGVVALTYPLDGPYRWALGLGLLVLAVVLALALLPIRSTPSLAIGDETGPVRGPALSRVGALACLGGSWLLAGWWGLAVSAAVGAGMWWWTGRSDETRWRGAPVVAAFALFFAATCGLAAGPWQSPTGYTGFDWWVQGLALAAVAVTGWRAVSDQNRPK</sequence>
<dbReference type="Pfam" id="PF24607">
    <property type="entry name" value="CBM_AftD"/>
    <property type="match status" value="1"/>
</dbReference>
<feature type="transmembrane region" description="Helical" evidence="2">
    <location>
        <begin position="132"/>
        <end position="152"/>
    </location>
</feature>
<feature type="compositionally biased region" description="Low complexity" evidence="1">
    <location>
        <begin position="608"/>
        <end position="620"/>
    </location>
</feature>
<feature type="domain" description="Alpha-(1-&gt;3)-arabinofuranosyltransferase N-terminal GT-C" evidence="3">
    <location>
        <begin position="2"/>
        <end position="603"/>
    </location>
</feature>
<feature type="transmembrane region" description="Helical" evidence="2">
    <location>
        <begin position="235"/>
        <end position="255"/>
    </location>
</feature>
<feature type="transmembrane region" description="Helical" evidence="2">
    <location>
        <begin position="71"/>
        <end position="88"/>
    </location>
</feature>
<feature type="compositionally biased region" description="Low complexity" evidence="1">
    <location>
        <begin position="655"/>
        <end position="664"/>
    </location>
</feature>
<feature type="transmembrane region" description="Helical" evidence="2">
    <location>
        <begin position="1328"/>
        <end position="1346"/>
    </location>
</feature>
<protein>
    <recommendedName>
        <fullName evidence="7">Alpha-(1-&gt;3)-arabinofuranosyltransferase</fullName>
    </recommendedName>
</protein>
<evidence type="ECO:0008006" key="7">
    <source>
        <dbReference type="Google" id="ProtNLM"/>
    </source>
</evidence>
<dbReference type="InterPro" id="IPR021798">
    <property type="entry name" value="AftD_N"/>
</dbReference>
<organism evidence="5 6">
    <name type="scientific">Gordonia crocea</name>
    <dbReference type="NCBI Taxonomy" id="589162"/>
    <lineage>
        <taxon>Bacteria</taxon>
        <taxon>Bacillati</taxon>
        <taxon>Actinomycetota</taxon>
        <taxon>Actinomycetes</taxon>
        <taxon>Mycobacteriales</taxon>
        <taxon>Gordoniaceae</taxon>
        <taxon>Gordonia</taxon>
    </lineage>
</organism>
<feature type="transmembrane region" description="Helical" evidence="2">
    <location>
        <begin position="40"/>
        <end position="59"/>
    </location>
</feature>
<feature type="transmembrane region" description="Helical" evidence="2">
    <location>
        <begin position="1296"/>
        <end position="1316"/>
    </location>
</feature>
<keyword evidence="2" id="KW-0812">Transmembrane</keyword>
<feature type="compositionally biased region" description="Polar residues" evidence="1">
    <location>
        <begin position="642"/>
        <end position="654"/>
    </location>
</feature>
<feature type="region of interest" description="Disordered" evidence="1">
    <location>
        <begin position="879"/>
        <end position="929"/>
    </location>
</feature>
<feature type="transmembrane region" description="Helical" evidence="2">
    <location>
        <begin position="323"/>
        <end position="346"/>
    </location>
</feature>
<feature type="transmembrane region" description="Helical" evidence="2">
    <location>
        <begin position="94"/>
        <end position="120"/>
    </location>
</feature>
<dbReference type="SUPFAM" id="SSF49785">
    <property type="entry name" value="Galactose-binding domain-like"/>
    <property type="match status" value="1"/>
</dbReference>
<feature type="compositionally biased region" description="Basic and acidic residues" evidence="1">
    <location>
        <begin position="573"/>
        <end position="598"/>
    </location>
</feature>
<dbReference type="Proteomes" id="UP000444980">
    <property type="component" value="Unassembled WGS sequence"/>
</dbReference>
<keyword evidence="6" id="KW-1185">Reference proteome</keyword>
<feature type="domain" description="Arabinofuranosyltransferase D third carbohydrate binding module" evidence="4">
    <location>
        <begin position="872"/>
        <end position="1030"/>
    </location>
</feature>
<evidence type="ECO:0000313" key="6">
    <source>
        <dbReference type="Proteomes" id="UP000444980"/>
    </source>
</evidence>
<reference evidence="6" key="1">
    <citation type="submission" date="2019-06" db="EMBL/GenBank/DDBJ databases">
        <title>Gordonia isolated from sludge of a wastewater treatment plant.</title>
        <authorList>
            <person name="Tamura T."/>
            <person name="Aoyama K."/>
            <person name="Kang Y."/>
            <person name="Saito S."/>
            <person name="Akiyama N."/>
            <person name="Yazawa K."/>
            <person name="Gonoi T."/>
            <person name="Mikami Y."/>
        </authorList>
    </citation>
    <scope>NUCLEOTIDE SEQUENCE [LARGE SCALE GENOMIC DNA]</scope>
    <source>
        <strain evidence="6">NBRC 107697</strain>
    </source>
</reference>
<feature type="region of interest" description="Disordered" evidence="1">
    <location>
        <begin position="561"/>
        <end position="621"/>
    </location>
</feature>
<evidence type="ECO:0000256" key="2">
    <source>
        <dbReference type="SAM" id="Phobius"/>
    </source>
</evidence>
<evidence type="ECO:0000259" key="3">
    <source>
        <dbReference type="Pfam" id="PF11847"/>
    </source>
</evidence>
<proteinExistence type="predicted"/>
<dbReference type="GO" id="GO:0016740">
    <property type="term" value="F:transferase activity"/>
    <property type="evidence" value="ECO:0007669"/>
    <property type="project" value="InterPro"/>
</dbReference>
<accession>A0A7I9V264</accession>
<evidence type="ECO:0000313" key="5">
    <source>
        <dbReference type="EMBL" id="GED99272.1"/>
    </source>
</evidence>
<feature type="transmembrane region" description="Helical" evidence="2">
    <location>
        <begin position="1210"/>
        <end position="1230"/>
    </location>
</feature>
<keyword evidence="2" id="KW-0472">Membrane</keyword>
<gene>
    <name evidence="5" type="ORF">nbrc107697_33110</name>
</gene>
<feature type="transmembrane region" description="Helical" evidence="2">
    <location>
        <begin position="199"/>
        <end position="223"/>
    </location>
</feature>
<keyword evidence="2" id="KW-1133">Transmembrane helix</keyword>
<dbReference type="EMBL" id="BJOU01000017">
    <property type="protein sequence ID" value="GED99272.1"/>
    <property type="molecule type" value="Genomic_DNA"/>
</dbReference>
<feature type="compositionally biased region" description="Low complexity" evidence="1">
    <location>
        <begin position="904"/>
        <end position="916"/>
    </location>
</feature>
<comment type="caution">
    <text evidence="5">The sequence shown here is derived from an EMBL/GenBank/DDBJ whole genome shotgun (WGS) entry which is preliminary data.</text>
</comment>
<name>A0A7I9V264_9ACTN</name>
<feature type="region of interest" description="Disordered" evidence="1">
    <location>
        <begin position="641"/>
        <end position="669"/>
    </location>
</feature>
<dbReference type="InterPro" id="IPR056997">
    <property type="entry name" value="CBM_AftD"/>
</dbReference>
<evidence type="ECO:0000259" key="4">
    <source>
        <dbReference type="Pfam" id="PF24607"/>
    </source>
</evidence>
<feature type="transmembrane region" description="Helical" evidence="2">
    <location>
        <begin position="1263"/>
        <end position="1284"/>
    </location>
</feature>